<dbReference type="AlphaFoldDB" id="A0A2T1ELV3"/>
<comment type="caution">
    <text evidence="1">The sequence shown here is derived from an EMBL/GenBank/DDBJ whole genome shotgun (WGS) entry which is preliminary data.</text>
</comment>
<organism evidence="1 2">
    <name type="scientific">Stenomitos frigidus ULC18</name>
    <dbReference type="NCBI Taxonomy" id="2107698"/>
    <lineage>
        <taxon>Bacteria</taxon>
        <taxon>Bacillati</taxon>
        <taxon>Cyanobacteriota</taxon>
        <taxon>Cyanophyceae</taxon>
        <taxon>Leptolyngbyales</taxon>
        <taxon>Leptolyngbyaceae</taxon>
        <taxon>Stenomitos</taxon>
    </lineage>
</organism>
<proteinExistence type="predicted"/>
<reference evidence="1 2" key="2">
    <citation type="submission" date="2018-03" db="EMBL/GenBank/DDBJ databases">
        <title>The ancient ancestry and fast evolution of plastids.</title>
        <authorList>
            <person name="Moore K.R."/>
            <person name="Magnabosco C."/>
            <person name="Momper L."/>
            <person name="Gold D.A."/>
            <person name="Bosak T."/>
            <person name="Fournier G.P."/>
        </authorList>
    </citation>
    <scope>NUCLEOTIDE SEQUENCE [LARGE SCALE GENOMIC DNA]</scope>
    <source>
        <strain evidence="1 2">ULC18</strain>
    </source>
</reference>
<dbReference type="InterPro" id="IPR045920">
    <property type="entry name" value="DUF6339"/>
</dbReference>
<protein>
    <submittedName>
        <fullName evidence="1">Uncharacterized protein</fullName>
    </submittedName>
</protein>
<name>A0A2T1ELV3_9CYAN</name>
<dbReference type="EMBL" id="PVWK01000017">
    <property type="protein sequence ID" value="PSB33704.1"/>
    <property type="molecule type" value="Genomic_DNA"/>
</dbReference>
<dbReference type="RefSeq" id="WP_106255065.1">
    <property type="nucleotide sequence ID" value="NZ_CAWNSW010000080.1"/>
</dbReference>
<evidence type="ECO:0000313" key="1">
    <source>
        <dbReference type="EMBL" id="PSB33704.1"/>
    </source>
</evidence>
<reference evidence="2" key="1">
    <citation type="submission" date="2018-02" db="EMBL/GenBank/DDBJ databases">
        <authorList>
            <person name="Moore K."/>
            <person name="Momper L."/>
        </authorList>
    </citation>
    <scope>NUCLEOTIDE SEQUENCE [LARGE SCALE GENOMIC DNA]</scope>
    <source>
        <strain evidence="2">ULC18</strain>
    </source>
</reference>
<evidence type="ECO:0000313" key="2">
    <source>
        <dbReference type="Proteomes" id="UP000239576"/>
    </source>
</evidence>
<gene>
    <name evidence="1" type="ORF">C7B82_04260</name>
</gene>
<sequence length="233" mass="27436">MAQSLRRFTVPVTRPWLYRLLENPDSMLTEPVDGQATLKEVKRTVNRLIKKCGSEPLPANQRSAWDRELVKPLYEALNRLPRRTLVDMRFWHWLCTTPLQDFVWYRWHGQIPADPRSVLNQSQALIGRFTGTPSLNGFSRNALTRLYWCAATLYTEEEGFYWVELALQNQDLYQAIFERQFSLYPPAVRACLRELKDKSESERREATKRLNHHLTTIVLETLTEDDIRKVLTL</sequence>
<dbReference type="Pfam" id="PF19866">
    <property type="entry name" value="DUF6339"/>
    <property type="match status" value="1"/>
</dbReference>
<dbReference type="OrthoDB" id="539197at2"/>
<keyword evidence="2" id="KW-1185">Reference proteome</keyword>
<dbReference type="Proteomes" id="UP000239576">
    <property type="component" value="Unassembled WGS sequence"/>
</dbReference>
<accession>A0A2T1ELV3</accession>